<dbReference type="RefSeq" id="XP_014240763.1">
    <property type="nucleotide sequence ID" value="XM_014385277.2"/>
</dbReference>
<dbReference type="Pfam" id="PF08373">
    <property type="entry name" value="RAP"/>
    <property type="match status" value="1"/>
</dbReference>
<evidence type="ECO:0000259" key="1">
    <source>
        <dbReference type="PROSITE" id="PS51286"/>
    </source>
</evidence>
<protein>
    <recommendedName>
        <fullName evidence="1">RAP domain-containing protein</fullName>
    </recommendedName>
</protein>
<dbReference type="GeneID" id="106661719"/>
<dbReference type="SMART" id="SM00952">
    <property type="entry name" value="RAP"/>
    <property type="match status" value="1"/>
</dbReference>
<proteinExistence type="predicted"/>
<sequence>MAFRTIFIRQFCLNWRCRSDPRSLSTSALTTCLGRVTDSKFIPRENNFSHQVLEKMGKYCLAELPKFDEAKAVESPNEVPDWKAMTIQQLCDKVEAMSHEAHKSSLDMDDPRFKSMFQAVKERSAELDDDQLAGLISNIALWPFVNSVIERGFHDYWKALDERCMERRTNWDTKKLLYFIDLWYFARLARPSDFVYLAIKKLTNKADKLDAQAVVQVLFYLNTLRTVMTGVSIYDLEHRLLEVFNTLTIEEIGVALMGFFKTKHVLHNHKLMTLIFERLREQASTIPEVTLAAILKALRLSLTYEVFDQVPPTLDVLEKEISRLSVTTCVHVSLLVSRGLTFHQGSLTKIAQKLVDNITDARLKDIEKVIYPLVLVSFDPHTYPCIFETVMNELQNPKREEEIETHPKTYVALLHYLSIRNFVLEPLIAKVLDENFILKVYGKVKFNIGREILCLDTFVRLQCPNYKGPKLNEKTRNYLSKRYSQPIQANKPSKHMQYFMDVQQTLEAMVGKNYACKYLLPNHPRADLVFRYENGISFPLPDSIANSENFTGIIPPPEEGKWFVLVVGSRNMFSHNSNIPSGETNLKLRQLKLLGYIPLLVHYMEWPWVSTIHKMDYLKKLIAI</sequence>
<evidence type="ECO:0000313" key="3">
    <source>
        <dbReference type="Proteomes" id="UP000494040"/>
    </source>
</evidence>
<evidence type="ECO:0000313" key="2">
    <source>
        <dbReference type="EnsemblMetazoa" id="XP_014240763.1"/>
    </source>
</evidence>
<dbReference type="EnsemblMetazoa" id="XM_014385277.2">
    <property type="protein sequence ID" value="XP_014240763.1"/>
    <property type="gene ID" value="LOC106661719"/>
</dbReference>
<dbReference type="OrthoDB" id="10064757at2759"/>
<organism evidence="2 3">
    <name type="scientific">Cimex lectularius</name>
    <name type="common">Bed bug</name>
    <name type="synonym">Acanthia lectularia</name>
    <dbReference type="NCBI Taxonomy" id="79782"/>
    <lineage>
        <taxon>Eukaryota</taxon>
        <taxon>Metazoa</taxon>
        <taxon>Ecdysozoa</taxon>
        <taxon>Arthropoda</taxon>
        <taxon>Hexapoda</taxon>
        <taxon>Insecta</taxon>
        <taxon>Pterygota</taxon>
        <taxon>Neoptera</taxon>
        <taxon>Paraneoptera</taxon>
        <taxon>Hemiptera</taxon>
        <taxon>Heteroptera</taxon>
        <taxon>Panheteroptera</taxon>
        <taxon>Cimicomorpha</taxon>
        <taxon>Cimicidae</taxon>
        <taxon>Cimex</taxon>
    </lineage>
</organism>
<feature type="domain" description="RAP" evidence="1">
    <location>
        <begin position="563"/>
        <end position="620"/>
    </location>
</feature>
<accession>A0A8I6R7S9</accession>
<name>A0A8I6R7S9_CIMLE</name>
<reference evidence="2" key="1">
    <citation type="submission" date="2022-01" db="UniProtKB">
        <authorList>
            <consortium name="EnsemblMetazoa"/>
        </authorList>
    </citation>
    <scope>IDENTIFICATION</scope>
</reference>
<keyword evidence="3" id="KW-1185">Reference proteome</keyword>
<dbReference type="AlphaFoldDB" id="A0A8I6R7S9"/>
<dbReference type="KEGG" id="clec:106661719"/>
<dbReference type="OMA" id="IAGWNNV"/>
<dbReference type="Proteomes" id="UP000494040">
    <property type="component" value="Unassembled WGS sequence"/>
</dbReference>
<dbReference type="PROSITE" id="PS51286">
    <property type="entry name" value="RAP"/>
    <property type="match status" value="1"/>
</dbReference>
<dbReference type="InterPro" id="IPR013584">
    <property type="entry name" value="RAP"/>
</dbReference>